<proteinExistence type="predicted"/>
<evidence type="ECO:0000259" key="2">
    <source>
        <dbReference type="PROSITE" id="PS51369"/>
    </source>
</evidence>
<gene>
    <name evidence="4" type="primary">CYC2B</name>
</gene>
<evidence type="ECO:0000313" key="4">
    <source>
        <dbReference type="EMBL" id="AIR77961.1"/>
    </source>
</evidence>
<reference evidence="4" key="1">
    <citation type="journal article" date="2014" name="New Phytol.">
        <title>Duplication and expression of CYC2-like genes in the origin and maintenance of corolla zygomorphy in Lamiales.</title>
        <authorList>
            <person name="Zhong J."/>
            <person name="Kellogg E.A."/>
        </authorList>
    </citation>
    <scope>NUCLEOTIDE SEQUENCE</scope>
</reference>
<evidence type="ECO:0000259" key="3">
    <source>
        <dbReference type="PROSITE" id="PS51370"/>
    </source>
</evidence>
<feature type="domain" description="TCP" evidence="2">
    <location>
        <begin position="1"/>
        <end position="16"/>
    </location>
</feature>
<dbReference type="InterPro" id="IPR017887">
    <property type="entry name" value="TF_TCP_subgr"/>
</dbReference>
<dbReference type="InterPro" id="IPR017888">
    <property type="entry name" value="CYC/TB1_R_domain"/>
</dbReference>
<feature type="domain" description="R" evidence="3">
    <location>
        <begin position="50"/>
        <end position="67"/>
    </location>
</feature>
<organism evidence="4">
    <name type="scientific">Jasminum nudiflorum</name>
    <name type="common">Winter jasmine</name>
    <dbReference type="NCBI Taxonomy" id="126431"/>
    <lineage>
        <taxon>Eukaryota</taxon>
        <taxon>Viridiplantae</taxon>
        <taxon>Streptophyta</taxon>
        <taxon>Embryophyta</taxon>
        <taxon>Tracheophyta</taxon>
        <taxon>Spermatophyta</taxon>
        <taxon>Magnoliopsida</taxon>
        <taxon>eudicotyledons</taxon>
        <taxon>Gunneridae</taxon>
        <taxon>Pentapetalae</taxon>
        <taxon>asterids</taxon>
        <taxon>lamiids</taxon>
        <taxon>Lamiales</taxon>
        <taxon>Oleaceae</taxon>
        <taxon>Jasmineae</taxon>
        <taxon>Jasminum</taxon>
    </lineage>
</organism>
<dbReference type="AlphaFoldDB" id="A0A096ZGR7"/>
<feature type="non-terminal residue" evidence="4">
    <location>
        <position position="113"/>
    </location>
</feature>
<dbReference type="EMBL" id="KM526967">
    <property type="protein sequence ID" value="AIR77961.1"/>
    <property type="molecule type" value="Genomic_DNA"/>
</dbReference>
<feature type="non-terminal residue" evidence="4">
    <location>
        <position position="1"/>
    </location>
</feature>
<accession>A0A096ZGR7</accession>
<evidence type="ECO:0000256" key="1">
    <source>
        <dbReference type="SAM" id="MobiDB-lite"/>
    </source>
</evidence>
<dbReference type="PROSITE" id="PS51369">
    <property type="entry name" value="TCP"/>
    <property type="match status" value="1"/>
</dbReference>
<feature type="region of interest" description="Disordered" evidence="1">
    <location>
        <begin position="58"/>
        <end position="113"/>
    </location>
</feature>
<protein>
    <submittedName>
        <fullName evidence="4">TCP transcription factor</fullName>
    </submittedName>
</protein>
<dbReference type="PROSITE" id="PS51370">
    <property type="entry name" value="R"/>
    <property type="match status" value="1"/>
</dbReference>
<feature type="compositionally biased region" description="Polar residues" evidence="1">
    <location>
        <begin position="83"/>
        <end position="113"/>
    </location>
</feature>
<name>A0A096ZGR7_JASNU</name>
<feature type="compositionally biased region" description="Basic and acidic residues" evidence="1">
    <location>
        <begin position="58"/>
        <end position="81"/>
    </location>
</feature>
<sequence>TLNWLLTNSKPAIEELQFKINHGGISETSNEDGEQNGGGLLSCSKMYVMRESRVKARARARERTREKMSTKLLNHEAEKIQHQTRPNWNQIATDLNSNSSSSPNGTENWDFST</sequence>